<dbReference type="AlphaFoldDB" id="A0A7S4KSW6"/>
<gene>
    <name evidence="2" type="ORF">GTHE00462_LOCUS17520</name>
</gene>
<sequence length="789" mass="88680">MSRIRCADDEGCQSELGRSTRSLFDGEGAPAMRSSGLLSGSGRDGESNEDVELLKDLSLLSKQMLPVEQKIRGRHQSATKLVDKMVEGFEIASIQQESINVLIWYLEELESKDDGAGNRSRQSVDREERAKQLAMFESCKERIAKLEQMPVDEGLMEWFKLSGRPLDDSLLRNVLSFSGNYELVMLLKERCSVWSQTHAQDFDACSEEDAPSLKRSSLSLDFDDRIRIMYMTMKASRDHSSEKLKQLNQIACKIFQLNEATHGRVRRLSKLLTEGDSITKQEVQNATSEAQEELGYMQAESRTVENLSISITEGSVAFAFHFQQWIRLATSSLQHLVRAAFPKSDGMPLDQRIKEAVDFKSGVQILHEEVERAGDIYESLLNELKRRTLYLKACQEYIDRMKRETEGLVAREKDLRARWSTKASSQHSVSDVIQLAFDLLEEGEEPPAASISLPLDEADERLLRISSLDGQSESKQGERGKSAWQDEGRSREEGLDFSYLSMSEIVEQEASERKGGGGEEAQEERARALLEEEIRSLMAVMESRMEDLHAMCLRIEENVQTSLALRPREETSSSSAGAAAGKRNEVLLPQGRQAPSAPLDYREQADEPSHRSAAADPLISSQFDPDMLFRERQELHAALVGLAESACLFSEETRQGRIEVLQKALRRAATYIKHLCNELDVMQADSTVLKKTEAEVQMVTDRLHVCHACMDEMLGSMSVRRDQEDQEERMSANESKLVVLVNSLEGKVARLMRNMTGSTAAKQSENSLVKVTPPDLPPRQLTGLTGARR</sequence>
<proteinExistence type="predicted"/>
<name>A0A7S4KSW6_GUITH</name>
<feature type="region of interest" description="Disordered" evidence="1">
    <location>
        <begin position="564"/>
        <end position="617"/>
    </location>
</feature>
<feature type="compositionally biased region" description="Basic and acidic residues" evidence="1">
    <location>
        <begin position="475"/>
        <end position="492"/>
    </location>
</feature>
<feature type="region of interest" description="Disordered" evidence="1">
    <location>
        <begin position="757"/>
        <end position="789"/>
    </location>
</feature>
<feature type="compositionally biased region" description="Basic and acidic residues" evidence="1">
    <location>
        <begin position="600"/>
        <end position="610"/>
    </location>
</feature>
<feature type="compositionally biased region" description="Low complexity" evidence="1">
    <location>
        <begin position="572"/>
        <end position="581"/>
    </location>
</feature>
<feature type="region of interest" description="Disordered" evidence="1">
    <location>
        <begin position="467"/>
        <end position="492"/>
    </location>
</feature>
<organism evidence="2">
    <name type="scientific">Guillardia theta</name>
    <name type="common">Cryptophyte</name>
    <name type="synonym">Cryptomonas phi</name>
    <dbReference type="NCBI Taxonomy" id="55529"/>
    <lineage>
        <taxon>Eukaryota</taxon>
        <taxon>Cryptophyceae</taxon>
        <taxon>Pyrenomonadales</taxon>
        <taxon>Geminigeraceae</taxon>
        <taxon>Guillardia</taxon>
    </lineage>
</organism>
<evidence type="ECO:0000256" key="1">
    <source>
        <dbReference type="SAM" id="MobiDB-lite"/>
    </source>
</evidence>
<accession>A0A7S4KSW6</accession>
<feature type="compositionally biased region" description="Polar residues" evidence="1">
    <location>
        <begin position="757"/>
        <end position="769"/>
    </location>
</feature>
<feature type="region of interest" description="Disordered" evidence="1">
    <location>
        <begin position="17"/>
        <end position="48"/>
    </location>
</feature>
<evidence type="ECO:0000313" key="2">
    <source>
        <dbReference type="EMBL" id="CAE2303946.1"/>
    </source>
</evidence>
<reference evidence="2" key="1">
    <citation type="submission" date="2021-01" db="EMBL/GenBank/DDBJ databases">
        <authorList>
            <person name="Corre E."/>
            <person name="Pelletier E."/>
            <person name="Niang G."/>
            <person name="Scheremetjew M."/>
            <person name="Finn R."/>
            <person name="Kale V."/>
            <person name="Holt S."/>
            <person name="Cochrane G."/>
            <person name="Meng A."/>
            <person name="Brown T."/>
            <person name="Cohen L."/>
        </authorList>
    </citation>
    <scope>NUCLEOTIDE SEQUENCE</scope>
    <source>
        <strain evidence="2">CCMP 2712</strain>
    </source>
</reference>
<dbReference type="EMBL" id="HBKN01022313">
    <property type="protein sequence ID" value="CAE2303946.1"/>
    <property type="molecule type" value="Transcribed_RNA"/>
</dbReference>
<protein>
    <submittedName>
        <fullName evidence="2">Uncharacterized protein</fullName>
    </submittedName>
</protein>